<dbReference type="AlphaFoldDB" id="A0A0C2YQF8"/>
<dbReference type="InterPro" id="IPR029063">
    <property type="entry name" value="SAM-dependent_MTases_sf"/>
</dbReference>
<keyword evidence="6" id="KW-1185">Reference proteome</keyword>
<dbReference type="SUPFAM" id="SSF56112">
    <property type="entry name" value="Protein kinase-like (PK-like)"/>
    <property type="match status" value="1"/>
</dbReference>
<keyword evidence="2" id="KW-1133">Transmembrane helix</keyword>
<dbReference type="STRING" id="686832.A0A0C2YQF8"/>
<dbReference type="Proteomes" id="UP000053424">
    <property type="component" value="Unassembled WGS sequence"/>
</dbReference>
<dbReference type="SUPFAM" id="SSF53335">
    <property type="entry name" value="S-adenosyl-L-methionine-dependent methyltransferases"/>
    <property type="match status" value="1"/>
</dbReference>
<accession>A0A0C2YQF8</accession>
<dbReference type="PANTHER" id="PTHR12496:SF0">
    <property type="entry name" value="METHYLTRANSFERASE DOMAIN-CONTAINING PROTEIN"/>
    <property type="match status" value="1"/>
</dbReference>
<dbReference type="Pfam" id="PF01636">
    <property type="entry name" value="APH"/>
    <property type="match status" value="1"/>
</dbReference>
<dbReference type="Pfam" id="PF13679">
    <property type="entry name" value="Methyltransf_32"/>
    <property type="match status" value="1"/>
</dbReference>
<dbReference type="PANTHER" id="PTHR12496">
    <property type="entry name" value="CGI-41 METHYLTRANSFERASE"/>
    <property type="match status" value="1"/>
</dbReference>
<name>A0A0C2YQF8_HEBCY</name>
<evidence type="ECO:0000259" key="4">
    <source>
        <dbReference type="Pfam" id="PF13679"/>
    </source>
</evidence>
<dbReference type="InterPro" id="IPR052220">
    <property type="entry name" value="METTL25"/>
</dbReference>
<dbReference type="InterPro" id="IPR002575">
    <property type="entry name" value="Aminoglycoside_PTrfase"/>
</dbReference>
<keyword evidence="2" id="KW-0472">Membrane</keyword>
<feature type="compositionally biased region" description="Basic and acidic residues" evidence="1">
    <location>
        <begin position="652"/>
        <end position="661"/>
    </location>
</feature>
<reference evidence="5 6" key="1">
    <citation type="submission" date="2014-04" db="EMBL/GenBank/DDBJ databases">
        <authorList>
            <consortium name="DOE Joint Genome Institute"/>
            <person name="Kuo A."/>
            <person name="Gay G."/>
            <person name="Dore J."/>
            <person name="Kohler A."/>
            <person name="Nagy L.G."/>
            <person name="Floudas D."/>
            <person name="Copeland A."/>
            <person name="Barry K.W."/>
            <person name="Cichocki N."/>
            <person name="Veneault-Fourrey C."/>
            <person name="LaButti K."/>
            <person name="Lindquist E.A."/>
            <person name="Lipzen A."/>
            <person name="Lundell T."/>
            <person name="Morin E."/>
            <person name="Murat C."/>
            <person name="Sun H."/>
            <person name="Tunlid A."/>
            <person name="Henrissat B."/>
            <person name="Grigoriev I.V."/>
            <person name="Hibbett D.S."/>
            <person name="Martin F."/>
            <person name="Nordberg H.P."/>
            <person name="Cantor M.N."/>
            <person name="Hua S.X."/>
        </authorList>
    </citation>
    <scope>NUCLEOTIDE SEQUENCE [LARGE SCALE GENOMIC DNA]</scope>
    <source>
        <strain evidence="6">h7</strain>
    </source>
</reference>
<dbReference type="InterPro" id="IPR011009">
    <property type="entry name" value="Kinase-like_dom_sf"/>
</dbReference>
<evidence type="ECO:0000256" key="2">
    <source>
        <dbReference type="SAM" id="Phobius"/>
    </source>
</evidence>
<feature type="domain" description="Methyltransferase" evidence="4">
    <location>
        <begin position="407"/>
        <end position="557"/>
    </location>
</feature>
<dbReference type="EMBL" id="KN831776">
    <property type="protein sequence ID" value="KIM43237.1"/>
    <property type="molecule type" value="Genomic_DNA"/>
</dbReference>
<feature type="transmembrane region" description="Helical" evidence="2">
    <location>
        <begin position="72"/>
        <end position="91"/>
    </location>
</feature>
<dbReference type="Gene3D" id="3.40.50.150">
    <property type="entry name" value="Vaccinia Virus protein VP39"/>
    <property type="match status" value="1"/>
</dbReference>
<keyword evidence="2" id="KW-0812">Transmembrane</keyword>
<evidence type="ECO:0000313" key="5">
    <source>
        <dbReference type="EMBL" id="KIM43237.1"/>
    </source>
</evidence>
<reference evidence="6" key="2">
    <citation type="submission" date="2015-01" db="EMBL/GenBank/DDBJ databases">
        <title>Evolutionary Origins and Diversification of the Mycorrhizal Mutualists.</title>
        <authorList>
            <consortium name="DOE Joint Genome Institute"/>
            <consortium name="Mycorrhizal Genomics Consortium"/>
            <person name="Kohler A."/>
            <person name="Kuo A."/>
            <person name="Nagy L.G."/>
            <person name="Floudas D."/>
            <person name="Copeland A."/>
            <person name="Barry K.W."/>
            <person name="Cichocki N."/>
            <person name="Veneault-Fourrey C."/>
            <person name="LaButti K."/>
            <person name="Lindquist E.A."/>
            <person name="Lipzen A."/>
            <person name="Lundell T."/>
            <person name="Morin E."/>
            <person name="Murat C."/>
            <person name="Riley R."/>
            <person name="Ohm R."/>
            <person name="Sun H."/>
            <person name="Tunlid A."/>
            <person name="Henrissat B."/>
            <person name="Grigoriev I.V."/>
            <person name="Hibbett D.S."/>
            <person name="Martin F."/>
        </authorList>
    </citation>
    <scope>NUCLEOTIDE SEQUENCE [LARGE SCALE GENOMIC DNA]</scope>
    <source>
        <strain evidence="6">h7</strain>
    </source>
</reference>
<evidence type="ECO:0000313" key="6">
    <source>
        <dbReference type="Proteomes" id="UP000053424"/>
    </source>
</evidence>
<evidence type="ECO:0000259" key="3">
    <source>
        <dbReference type="Pfam" id="PF01636"/>
    </source>
</evidence>
<dbReference type="CDD" id="cd02440">
    <property type="entry name" value="AdoMet_MTases"/>
    <property type="match status" value="1"/>
</dbReference>
<proteinExistence type="predicted"/>
<feature type="region of interest" description="Disordered" evidence="1">
    <location>
        <begin position="628"/>
        <end position="679"/>
    </location>
</feature>
<sequence length="817" mass="91276">MHSYATALKYIKLHTSIPLPTVFACRSRSSKENDTGVSYMLMERMPGRPLDTQNIVEDEEGLTRLAAFGNNLWAAVFFVLVNISMLAYYILKNAVKSMKSLSCKGPFSAVSEFYSTLLSLNENFAAVDEDDDQGDYLRSVQQCRPIQPKVPLPQYEKGPFVLNHDDLSSANVLVDNDYNITGILDFPRAIVPLPTLCVYPVIFTENWASPFTNRELWLRCFLDAQPVPGSALNDQEVRKRLMEGALARATFNSALSHAYACIAIPSLAKKLGIEEDDFEKPISTPLKQQKKFSSDLFITSELSSKLWSKGSTYLLVVDGEKTVMASNKTVSDKIWFGHILCTHPNSFAVQPDIPLPAVDWPILLSDNPGLPDTIRRFLTTARHLQLPRSPIALDVLPLPSEHGMSPKKAHEVARMSTYVIRLVRENNIPEHILRIVDIGAGQGYLTRALKFHLKSAHILALDADKEQTRGAQKWEERLLPNAAPPISHETILISPGNLLATIDLWVSEPAPVIFVALHACGSLTPDILRAYISASRSRRTWYPAGLVAVGCCYNLMNPVDFPLSRKHLDHPTPLNLPVSAYQLAAQIPDQWVIPNSNPPTPHPSAVLAIRKVAWRALLEKSLQNATWMPDVPSTEEENQHRKSATVPARWSHRPEDRRDQDSVVSQSPSPAPDMKYQGISQSPRRLGKLRDAAYTNWNTLLRIAEQRMRVKFTTDEFDPDETECVTAEAKSRKTERETLERTLEVLHVLRCLIGPVVESTILRDRLEWLRQELDTAVIPEPRVELVNLFDQATGSGRNVAIVIAGSLPSRDDGVGTG</sequence>
<evidence type="ECO:0008006" key="7">
    <source>
        <dbReference type="Google" id="ProtNLM"/>
    </source>
</evidence>
<feature type="domain" description="Aminoglycoside phosphotransferase" evidence="3">
    <location>
        <begin position="17"/>
        <end position="189"/>
    </location>
</feature>
<evidence type="ECO:0000256" key="1">
    <source>
        <dbReference type="SAM" id="MobiDB-lite"/>
    </source>
</evidence>
<dbReference type="InterPro" id="IPR025714">
    <property type="entry name" value="Methyltranfer_dom"/>
</dbReference>
<dbReference type="HOGENOM" id="CLU_345838_0_0_1"/>
<organism evidence="5 6">
    <name type="scientific">Hebeloma cylindrosporum</name>
    <dbReference type="NCBI Taxonomy" id="76867"/>
    <lineage>
        <taxon>Eukaryota</taxon>
        <taxon>Fungi</taxon>
        <taxon>Dikarya</taxon>
        <taxon>Basidiomycota</taxon>
        <taxon>Agaricomycotina</taxon>
        <taxon>Agaricomycetes</taxon>
        <taxon>Agaricomycetidae</taxon>
        <taxon>Agaricales</taxon>
        <taxon>Agaricineae</taxon>
        <taxon>Hymenogastraceae</taxon>
        <taxon>Hebeloma</taxon>
    </lineage>
</organism>
<protein>
    <recommendedName>
        <fullName evidence="7">Methyltransferase domain-containing protein</fullName>
    </recommendedName>
</protein>
<gene>
    <name evidence="5" type="ORF">M413DRAFT_9965</name>
</gene>
<dbReference type="OrthoDB" id="10258156at2759"/>